<dbReference type="PROSITE" id="PS51257">
    <property type="entry name" value="PROKAR_LIPOPROTEIN"/>
    <property type="match status" value="1"/>
</dbReference>
<dbReference type="Pfam" id="PF01547">
    <property type="entry name" value="SBP_bac_1"/>
    <property type="match status" value="1"/>
</dbReference>
<reference evidence="2 3" key="1">
    <citation type="submission" date="2024-11" db="EMBL/GenBank/DDBJ databases">
        <title>The Natural Products Discovery Center: Release of the First 8490 Sequenced Strains for Exploring Actinobacteria Biosynthetic Diversity.</title>
        <authorList>
            <person name="Kalkreuter E."/>
            <person name="Kautsar S.A."/>
            <person name="Yang D."/>
            <person name="Bader C.D."/>
            <person name="Teijaro C.N."/>
            <person name="Fluegel L."/>
            <person name="Davis C.M."/>
            <person name="Simpson J.R."/>
            <person name="Lauterbach L."/>
            <person name="Steele A.D."/>
            <person name="Gui C."/>
            <person name="Meng S."/>
            <person name="Li G."/>
            <person name="Viehrig K."/>
            <person name="Ye F."/>
            <person name="Su P."/>
            <person name="Kiefer A.F."/>
            <person name="Nichols A."/>
            <person name="Cepeda A.J."/>
            <person name="Yan W."/>
            <person name="Fan B."/>
            <person name="Jiang Y."/>
            <person name="Adhikari A."/>
            <person name="Zheng C.-J."/>
            <person name="Schuster L."/>
            <person name="Cowan T.M."/>
            <person name="Smanski M.J."/>
            <person name="Chevrette M.G."/>
            <person name="De Carvalho L.P.S."/>
            <person name="Shen B."/>
        </authorList>
    </citation>
    <scope>NUCLEOTIDE SEQUENCE [LARGE SCALE GENOMIC DNA]</scope>
    <source>
        <strain evidence="2 3">NPDC020863</strain>
    </source>
</reference>
<dbReference type="InterPro" id="IPR006059">
    <property type="entry name" value="SBP"/>
</dbReference>
<gene>
    <name evidence="2" type="ORF">ACI2L5_19375</name>
</gene>
<dbReference type="PANTHER" id="PTHR43649:SF12">
    <property type="entry name" value="DIACETYLCHITOBIOSE BINDING PROTEIN DASA"/>
    <property type="match status" value="1"/>
</dbReference>
<keyword evidence="3" id="KW-1185">Reference proteome</keyword>
<accession>A0ABW8LMD8</accession>
<keyword evidence="1" id="KW-0732">Signal</keyword>
<dbReference type="PROSITE" id="PS51318">
    <property type="entry name" value="TAT"/>
    <property type="match status" value="1"/>
</dbReference>
<evidence type="ECO:0000256" key="1">
    <source>
        <dbReference type="SAM" id="SignalP"/>
    </source>
</evidence>
<dbReference type="InterPro" id="IPR050490">
    <property type="entry name" value="Bact_solute-bd_prot1"/>
</dbReference>
<proteinExistence type="predicted"/>
<dbReference type="SUPFAM" id="SSF53850">
    <property type="entry name" value="Periplasmic binding protein-like II"/>
    <property type="match status" value="1"/>
</dbReference>
<dbReference type="EMBL" id="JBJDQH010000006">
    <property type="protein sequence ID" value="MFK4267077.1"/>
    <property type="molecule type" value="Genomic_DNA"/>
</dbReference>
<dbReference type="PANTHER" id="PTHR43649">
    <property type="entry name" value="ARABINOSE-BINDING PROTEIN-RELATED"/>
    <property type="match status" value="1"/>
</dbReference>
<organism evidence="2 3">
    <name type="scientific">Streptomyces milbemycinicus</name>
    <dbReference type="NCBI Taxonomy" id="476552"/>
    <lineage>
        <taxon>Bacteria</taxon>
        <taxon>Bacillati</taxon>
        <taxon>Actinomycetota</taxon>
        <taxon>Actinomycetes</taxon>
        <taxon>Kitasatosporales</taxon>
        <taxon>Streptomycetaceae</taxon>
        <taxon>Streptomyces</taxon>
    </lineage>
</organism>
<feature type="signal peptide" evidence="1">
    <location>
        <begin position="1"/>
        <end position="22"/>
    </location>
</feature>
<sequence>MPIARSLSRRGFLGGTGSVALAATGLGSLTACAGTGGGGAASASSDKLSMFTYFDDDNAKLLNSALSDFKKKEGITVKQTTLPGSGAALFTDKLRTQLLGSTPPDAFMLWGGQIAAPFVESGQLVALDDYYTKYKWADELNPSALGDMTFDGKKYGVPAQVANVGAWYRTDLFEKAGAEVPKTYAEMEKACAALKASGVVPLATAGVYGWDVMRLFEYLLETTAGPDLHDKLLLGEASWKNSAVYDAFGLFKKWVDKKWVPDGFLGIKPDDADNYLLKGTGAFLITGQWEEVAINASGKDKSLFDVFVLPTDQSKLRMSGWTEGFFIAEASPNKDNTAKLYDFLLTPGAQRTFASFRTPVNGITADAKTFPLNTKWLEYGKKYEHYTIQDQAFPKDVADSYFEIQSDIAQGKASAREAGARMQDAVSTWKKGGS</sequence>
<evidence type="ECO:0000313" key="2">
    <source>
        <dbReference type="EMBL" id="MFK4267077.1"/>
    </source>
</evidence>
<dbReference type="InterPro" id="IPR006311">
    <property type="entry name" value="TAT_signal"/>
</dbReference>
<name>A0ABW8LMD8_9ACTN</name>
<dbReference type="RefSeq" id="WP_404746709.1">
    <property type="nucleotide sequence ID" value="NZ_JBJDQH010000006.1"/>
</dbReference>
<dbReference type="Gene3D" id="3.40.190.10">
    <property type="entry name" value="Periplasmic binding protein-like II"/>
    <property type="match status" value="2"/>
</dbReference>
<evidence type="ECO:0000313" key="3">
    <source>
        <dbReference type="Proteomes" id="UP001620295"/>
    </source>
</evidence>
<protein>
    <submittedName>
        <fullName evidence="2">ABC transporter substrate-binding protein</fullName>
    </submittedName>
</protein>
<feature type="chain" id="PRO_5045263044" evidence="1">
    <location>
        <begin position="23"/>
        <end position="434"/>
    </location>
</feature>
<comment type="caution">
    <text evidence="2">The sequence shown here is derived from an EMBL/GenBank/DDBJ whole genome shotgun (WGS) entry which is preliminary data.</text>
</comment>
<dbReference type="Proteomes" id="UP001620295">
    <property type="component" value="Unassembled WGS sequence"/>
</dbReference>